<comment type="similarity">
    <text evidence="3">Belongs to the peptidase M50B family.</text>
</comment>
<keyword evidence="12 13" id="KW-0472">Membrane</keyword>
<dbReference type="RefSeq" id="WP_183348585.1">
    <property type="nucleotide sequence ID" value="NZ_JACHEO010000002.1"/>
</dbReference>
<dbReference type="InterPro" id="IPR008915">
    <property type="entry name" value="Peptidase_M50"/>
</dbReference>
<reference evidence="15 16" key="1">
    <citation type="submission" date="2020-08" db="EMBL/GenBank/DDBJ databases">
        <title>Genomic Encyclopedia of Type Strains, Phase IV (KMG-IV): sequencing the most valuable type-strain genomes for metagenomic binning, comparative biology and taxonomic classification.</title>
        <authorList>
            <person name="Goeker M."/>
        </authorList>
    </citation>
    <scope>NUCLEOTIDE SEQUENCE [LARGE SCALE GENOMIC DNA]</scope>
    <source>
        <strain evidence="15 16">DSM 28570</strain>
    </source>
</reference>
<evidence type="ECO:0000256" key="5">
    <source>
        <dbReference type="ARBA" id="ARBA00022670"/>
    </source>
</evidence>
<evidence type="ECO:0000313" key="15">
    <source>
        <dbReference type="EMBL" id="MBB5347120.1"/>
    </source>
</evidence>
<comment type="caution">
    <text evidence="15">The sequence shown here is derived from an EMBL/GenBank/DDBJ whole genome shotgun (WGS) entry which is preliminary data.</text>
</comment>
<evidence type="ECO:0000256" key="7">
    <source>
        <dbReference type="ARBA" id="ARBA00022723"/>
    </source>
</evidence>
<protein>
    <submittedName>
        <fullName evidence="15">Zn-dependent protease</fullName>
    </submittedName>
</protein>
<evidence type="ECO:0000256" key="4">
    <source>
        <dbReference type="ARBA" id="ARBA00022475"/>
    </source>
</evidence>
<comment type="cofactor">
    <cofactor evidence="1">
        <name>Zn(2+)</name>
        <dbReference type="ChEBI" id="CHEBI:29105"/>
    </cofactor>
</comment>
<dbReference type="Pfam" id="PF02163">
    <property type="entry name" value="Peptidase_M50"/>
    <property type="match status" value="1"/>
</dbReference>
<evidence type="ECO:0000256" key="8">
    <source>
        <dbReference type="ARBA" id="ARBA00022801"/>
    </source>
</evidence>
<keyword evidence="4" id="KW-1003">Cell membrane</keyword>
<organism evidence="15 16">
    <name type="scientific">Desulfoprunum benzoelyticum</name>
    <dbReference type="NCBI Taxonomy" id="1506996"/>
    <lineage>
        <taxon>Bacteria</taxon>
        <taxon>Pseudomonadati</taxon>
        <taxon>Thermodesulfobacteriota</taxon>
        <taxon>Desulfobulbia</taxon>
        <taxon>Desulfobulbales</taxon>
        <taxon>Desulfobulbaceae</taxon>
        <taxon>Desulfoprunum</taxon>
    </lineage>
</organism>
<evidence type="ECO:0000256" key="11">
    <source>
        <dbReference type="ARBA" id="ARBA00023049"/>
    </source>
</evidence>
<evidence type="ECO:0000313" key="16">
    <source>
        <dbReference type="Proteomes" id="UP000539642"/>
    </source>
</evidence>
<keyword evidence="8" id="KW-0378">Hydrolase</keyword>
<evidence type="ECO:0000256" key="13">
    <source>
        <dbReference type="SAM" id="Phobius"/>
    </source>
</evidence>
<dbReference type="GO" id="GO:0046872">
    <property type="term" value="F:metal ion binding"/>
    <property type="evidence" value="ECO:0007669"/>
    <property type="project" value="UniProtKB-KW"/>
</dbReference>
<evidence type="ECO:0000256" key="10">
    <source>
        <dbReference type="ARBA" id="ARBA00022989"/>
    </source>
</evidence>
<dbReference type="CDD" id="cd06158">
    <property type="entry name" value="S2P-M50_like_1"/>
    <property type="match status" value="1"/>
</dbReference>
<name>A0A840UZY9_9BACT</name>
<evidence type="ECO:0000256" key="3">
    <source>
        <dbReference type="ARBA" id="ARBA00007931"/>
    </source>
</evidence>
<sequence length="210" mass="22950">MNNFITELIIIAPPLLLALTLHEFAHGYVAYRLGDPTARMAGRLTLNPLKHLDPLGTIAFFLIKIGWARPVPVNAAYFRNPRQDMLWVALAGPATNLIVAVVSAIATKAVWLLMEVLPSTPLVTAVLIPFQAMLIASVWINLVLCIFNFLPIPPLDGSRILSGILPQNLAAAYSRLEHFGFILILVLAFSGILSKIITPIIDFAHSLLLS</sequence>
<feature type="transmembrane region" description="Helical" evidence="13">
    <location>
        <begin position="87"/>
        <end position="114"/>
    </location>
</feature>
<dbReference type="GO" id="GO:0005886">
    <property type="term" value="C:plasma membrane"/>
    <property type="evidence" value="ECO:0007669"/>
    <property type="project" value="UniProtKB-SubCell"/>
</dbReference>
<accession>A0A840UZY9</accession>
<dbReference type="GO" id="GO:0008237">
    <property type="term" value="F:metallopeptidase activity"/>
    <property type="evidence" value="ECO:0007669"/>
    <property type="project" value="UniProtKB-KW"/>
</dbReference>
<keyword evidence="5 15" id="KW-0645">Protease</keyword>
<dbReference type="EMBL" id="JACHEO010000002">
    <property type="protein sequence ID" value="MBB5347120.1"/>
    <property type="molecule type" value="Genomic_DNA"/>
</dbReference>
<gene>
    <name evidence="15" type="ORF">HNQ81_000830</name>
</gene>
<dbReference type="GO" id="GO:0006508">
    <property type="term" value="P:proteolysis"/>
    <property type="evidence" value="ECO:0007669"/>
    <property type="project" value="UniProtKB-KW"/>
</dbReference>
<keyword evidence="16" id="KW-1185">Reference proteome</keyword>
<feature type="transmembrane region" description="Helical" evidence="13">
    <location>
        <begin position="126"/>
        <end position="150"/>
    </location>
</feature>
<evidence type="ECO:0000256" key="1">
    <source>
        <dbReference type="ARBA" id="ARBA00001947"/>
    </source>
</evidence>
<evidence type="ECO:0000256" key="6">
    <source>
        <dbReference type="ARBA" id="ARBA00022692"/>
    </source>
</evidence>
<evidence type="ECO:0000256" key="9">
    <source>
        <dbReference type="ARBA" id="ARBA00022833"/>
    </source>
</evidence>
<dbReference type="PANTHER" id="PTHR35864:SF1">
    <property type="entry name" value="ZINC METALLOPROTEASE YWHC-RELATED"/>
    <property type="match status" value="1"/>
</dbReference>
<comment type="subcellular location">
    <subcellularLocation>
        <location evidence="2">Cell membrane</location>
        <topology evidence="2">Multi-pass membrane protein</topology>
    </subcellularLocation>
</comment>
<evidence type="ECO:0000256" key="2">
    <source>
        <dbReference type="ARBA" id="ARBA00004651"/>
    </source>
</evidence>
<keyword evidence="7" id="KW-0479">Metal-binding</keyword>
<proteinExistence type="inferred from homology"/>
<dbReference type="Proteomes" id="UP000539642">
    <property type="component" value="Unassembled WGS sequence"/>
</dbReference>
<dbReference type="InterPro" id="IPR044537">
    <property type="entry name" value="Rip2-like"/>
</dbReference>
<dbReference type="PANTHER" id="PTHR35864">
    <property type="entry name" value="ZINC METALLOPROTEASE MJ0611-RELATED"/>
    <property type="match status" value="1"/>
</dbReference>
<keyword evidence="6 13" id="KW-0812">Transmembrane</keyword>
<keyword evidence="10 13" id="KW-1133">Transmembrane helix</keyword>
<keyword evidence="11" id="KW-0482">Metalloprotease</keyword>
<feature type="transmembrane region" description="Helical" evidence="13">
    <location>
        <begin position="179"/>
        <end position="201"/>
    </location>
</feature>
<dbReference type="InterPro" id="IPR052348">
    <property type="entry name" value="Metallopeptidase_M50B"/>
</dbReference>
<dbReference type="AlphaFoldDB" id="A0A840UZY9"/>
<evidence type="ECO:0000259" key="14">
    <source>
        <dbReference type="Pfam" id="PF02163"/>
    </source>
</evidence>
<feature type="transmembrane region" description="Helical" evidence="13">
    <location>
        <begin position="51"/>
        <end position="67"/>
    </location>
</feature>
<evidence type="ECO:0000256" key="12">
    <source>
        <dbReference type="ARBA" id="ARBA00023136"/>
    </source>
</evidence>
<keyword evidence="9" id="KW-0862">Zinc</keyword>
<feature type="domain" description="Peptidase M50" evidence="14">
    <location>
        <begin position="130"/>
        <end position="167"/>
    </location>
</feature>